<dbReference type="SUPFAM" id="SSF143842">
    <property type="entry name" value="YwmB-like"/>
    <property type="match status" value="1"/>
</dbReference>
<protein>
    <submittedName>
        <fullName evidence="1">TATA-box binding protein</fullName>
    </submittedName>
</protein>
<dbReference type="InterPro" id="IPR014794">
    <property type="entry name" value="DUF1779"/>
</dbReference>
<dbReference type="InterPro" id="IPR036209">
    <property type="entry name" value="YwmB-like_sf"/>
</dbReference>
<dbReference type="Gene3D" id="3.30.2030.10">
    <property type="entry name" value="YwmB-like"/>
    <property type="match status" value="1"/>
</dbReference>
<dbReference type="Pfam" id="PF08680">
    <property type="entry name" value="DUF1779"/>
    <property type="match status" value="1"/>
</dbReference>
<proteinExistence type="predicted"/>
<dbReference type="Gene3D" id="3.30.360.40">
    <property type="entry name" value="YwmB-like"/>
    <property type="match status" value="1"/>
</dbReference>
<name>A0A366ESG5_9BACI</name>
<sequence>MWTKIILVVTILFIYINMSFLHDGKEVNRLTEIVDVTKKHNIIMDSWQATFKSPLGDAKNYVDLIHTVNETKEELSFITKWGKVKKGHHFSLQGESMGVIDPDLTINKVEINAFYNKGIYNIFVSFEIGSEQWDKELYTRAREQINSYFKIDKTFYTVKGHINEKVDLTYSTQKIMNEFEAKHVGDLTEKNFISVSANNPNWSSEIKSVSNESINLQIAHRYNASSNKTHITLGTPIIATDF</sequence>
<gene>
    <name evidence="1" type="ORF">DET59_10445</name>
</gene>
<evidence type="ECO:0000313" key="2">
    <source>
        <dbReference type="Proteomes" id="UP000252118"/>
    </source>
</evidence>
<comment type="caution">
    <text evidence="1">The sequence shown here is derived from an EMBL/GenBank/DDBJ whole genome shotgun (WGS) entry which is preliminary data.</text>
</comment>
<dbReference type="OrthoDB" id="2374820at2"/>
<evidence type="ECO:0000313" key="1">
    <source>
        <dbReference type="EMBL" id="RBP05328.1"/>
    </source>
</evidence>
<reference evidence="1 2" key="1">
    <citation type="submission" date="2018-06" db="EMBL/GenBank/DDBJ databases">
        <title>Freshwater and sediment microbial communities from various areas in North America, analyzing microbe dynamics in response to fracking.</title>
        <authorList>
            <person name="Lamendella R."/>
        </authorList>
    </citation>
    <scope>NUCLEOTIDE SEQUENCE [LARGE SCALE GENOMIC DNA]</scope>
    <source>
        <strain evidence="1 2">97B</strain>
    </source>
</reference>
<dbReference type="AlphaFoldDB" id="A0A366ESG5"/>
<organism evidence="1 2">
    <name type="scientific">Rossellomorea aquimaris</name>
    <dbReference type="NCBI Taxonomy" id="189382"/>
    <lineage>
        <taxon>Bacteria</taxon>
        <taxon>Bacillati</taxon>
        <taxon>Bacillota</taxon>
        <taxon>Bacilli</taxon>
        <taxon>Bacillales</taxon>
        <taxon>Bacillaceae</taxon>
        <taxon>Rossellomorea</taxon>
    </lineage>
</organism>
<dbReference type="EMBL" id="QNRJ01000004">
    <property type="protein sequence ID" value="RBP05328.1"/>
    <property type="molecule type" value="Genomic_DNA"/>
</dbReference>
<dbReference type="RefSeq" id="WP_113968834.1">
    <property type="nucleotide sequence ID" value="NZ_QNRJ01000004.1"/>
</dbReference>
<dbReference type="Proteomes" id="UP000252118">
    <property type="component" value="Unassembled WGS sequence"/>
</dbReference>
<accession>A0A366ESG5</accession>